<dbReference type="GO" id="GO:0022627">
    <property type="term" value="C:cytosolic small ribosomal subunit"/>
    <property type="evidence" value="ECO:0007669"/>
    <property type="project" value="TreeGrafter"/>
</dbReference>
<dbReference type="HOGENOM" id="CLU_013809_1_0_1"/>
<keyword evidence="4" id="KW-0853">WD repeat</keyword>
<keyword evidence="12" id="KW-1185">Reference proteome</keyword>
<evidence type="ECO:0000256" key="3">
    <source>
        <dbReference type="ARBA" id="ARBA00022540"/>
    </source>
</evidence>
<dbReference type="GO" id="GO:0043022">
    <property type="term" value="F:ribosome binding"/>
    <property type="evidence" value="ECO:0007669"/>
    <property type="project" value="UniProtKB-UniRule"/>
</dbReference>
<evidence type="ECO:0000256" key="1">
    <source>
        <dbReference type="ARBA" id="ARBA00009573"/>
    </source>
</evidence>
<dbReference type="PANTHER" id="PTHR13227:SF0">
    <property type="entry name" value="EUKARYOTIC TRANSLATION INITIATION FACTOR 2A"/>
    <property type="match status" value="1"/>
</dbReference>
<evidence type="ECO:0000256" key="9">
    <source>
        <dbReference type="SAM" id="MobiDB-lite"/>
    </source>
</evidence>
<evidence type="ECO:0000256" key="6">
    <source>
        <dbReference type="ARBA" id="ARBA00022845"/>
    </source>
</evidence>
<dbReference type="Gene3D" id="2.130.10.10">
    <property type="entry name" value="YVTN repeat-like/Quinoprotein amine dehydrogenase"/>
    <property type="match status" value="2"/>
</dbReference>
<comment type="similarity">
    <text evidence="1 8">Belongs to the WD repeat EIF2A family.</text>
</comment>
<reference evidence="11 12" key="1">
    <citation type="journal article" date="2013" name="Curr. Biol.">
        <title>Shared signatures of parasitism and phylogenomics unite Cryptomycota and microsporidia.</title>
        <authorList>
            <person name="James T.Y."/>
            <person name="Pelin A."/>
            <person name="Bonen L."/>
            <person name="Ahrendt S."/>
            <person name="Sain D."/>
            <person name="Corradi N."/>
            <person name="Stajich J.E."/>
        </authorList>
    </citation>
    <scope>NUCLEOTIDE SEQUENCE [LARGE SCALE GENOMIC DNA]</scope>
    <source>
        <strain evidence="11 12">CSF55</strain>
    </source>
</reference>
<dbReference type="GO" id="GO:0017148">
    <property type="term" value="P:negative regulation of translation"/>
    <property type="evidence" value="ECO:0007669"/>
    <property type="project" value="EnsemblFungi"/>
</dbReference>
<dbReference type="GO" id="GO:0003743">
    <property type="term" value="F:translation initiation factor activity"/>
    <property type="evidence" value="ECO:0007669"/>
    <property type="project" value="UniProtKB-UniRule"/>
</dbReference>
<feature type="region of interest" description="Disordered" evidence="9">
    <location>
        <begin position="419"/>
        <end position="458"/>
    </location>
</feature>
<dbReference type="InterPro" id="IPR013979">
    <property type="entry name" value="TIF_beta_prop-like"/>
</dbReference>
<dbReference type="GO" id="GO:0000049">
    <property type="term" value="F:tRNA binding"/>
    <property type="evidence" value="ECO:0007669"/>
    <property type="project" value="UniProtKB-UniRule"/>
</dbReference>
<dbReference type="PANTHER" id="PTHR13227">
    <property type="entry name" value="EUKARYOTIC TRANSLATION INITIATION FACTOR 2A"/>
    <property type="match status" value="1"/>
</dbReference>
<dbReference type="EMBL" id="KE560649">
    <property type="protein sequence ID" value="EPZ36146.1"/>
    <property type="molecule type" value="Genomic_DNA"/>
</dbReference>
<protein>
    <recommendedName>
        <fullName evidence="2 8">Eukaryotic translation initiation factor 2A</fullName>
        <shortName evidence="8">eIF-2A</shortName>
    </recommendedName>
</protein>
<dbReference type="InterPro" id="IPR011387">
    <property type="entry name" value="TIF2A"/>
</dbReference>
<dbReference type="STRING" id="988480.A0A075B0W5"/>
<evidence type="ECO:0000313" key="11">
    <source>
        <dbReference type="EMBL" id="EPZ36146.1"/>
    </source>
</evidence>
<keyword evidence="6 8" id="KW-0810">Translation regulation</keyword>
<gene>
    <name evidence="11" type="ORF">O9G_004050</name>
</gene>
<organism evidence="11 12">
    <name type="scientific">Rozella allomycis (strain CSF55)</name>
    <dbReference type="NCBI Taxonomy" id="988480"/>
    <lineage>
        <taxon>Eukaryota</taxon>
        <taxon>Fungi</taxon>
        <taxon>Fungi incertae sedis</taxon>
        <taxon>Cryptomycota</taxon>
        <taxon>Cryptomycota incertae sedis</taxon>
        <taxon>Rozella</taxon>
    </lineage>
</organism>
<evidence type="ECO:0000313" key="12">
    <source>
        <dbReference type="Proteomes" id="UP000030755"/>
    </source>
</evidence>
<dbReference type="OrthoDB" id="2194683at2759"/>
<name>A0A075B0W5_ROZAC</name>
<feature type="compositionally biased region" description="Polar residues" evidence="9">
    <location>
        <begin position="436"/>
        <end position="456"/>
    </location>
</feature>
<proteinExistence type="inferred from homology"/>
<dbReference type="AlphaFoldDB" id="A0A075B0W5"/>
<keyword evidence="3 8" id="KW-0396">Initiation factor</keyword>
<evidence type="ECO:0000256" key="7">
    <source>
        <dbReference type="ARBA" id="ARBA00022917"/>
    </source>
</evidence>
<evidence type="ECO:0000256" key="8">
    <source>
        <dbReference type="PIRNR" id="PIRNR017222"/>
    </source>
</evidence>
<comment type="function">
    <text evidence="8">Functions in the early steps of protein synthesis of a small number of specific mRNAs. Acts by directing the binding of methionyl-tRNAi to 40S ribosomal subunits. In contrast to the eIF-2 complex, it binds methionyl-tRNAi to 40S subunits in a codon-dependent manner, whereas the eIF-2 complex binds methionyl-tRNAi to 40S subunits in a GTP-dependent manner.</text>
</comment>
<dbReference type="GO" id="GO:0003729">
    <property type="term" value="F:mRNA binding"/>
    <property type="evidence" value="ECO:0007669"/>
    <property type="project" value="TreeGrafter"/>
</dbReference>
<dbReference type="InterPro" id="IPR015943">
    <property type="entry name" value="WD40/YVTN_repeat-like_dom_sf"/>
</dbReference>
<evidence type="ECO:0000256" key="5">
    <source>
        <dbReference type="ARBA" id="ARBA00022737"/>
    </source>
</evidence>
<dbReference type="Proteomes" id="UP000030755">
    <property type="component" value="Unassembled WGS sequence"/>
</dbReference>
<feature type="domain" description="Translation initiation factor beta propellor-like" evidence="10">
    <location>
        <begin position="203"/>
        <end position="396"/>
    </location>
</feature>
<evidence type="ECO:0000256" key="2">
    <source>
        <dbReference type="ARBA" id="ARBA00013819"/>
    </source>
</evidence>
<keyword evidence="5" id="KW-0677">Repeat</keyword>
<dbReference type="PIRSF" id="PIRSF017222">
    <property type="entry name" value="eIF2A"/>
    <property type="match status" value="1"/>
</dbReference>
<accession>A0A075B0W5</accession>
<dbReference type="Pfam" id="PF08662">
    <property type="entry name" value="eIF2A"/>
    <property type="match status" value="1"/>
</dbReference>
<evidence type="ECO:0000256" key="4">
    <source>
        <dbReference type="ARBA" id="ARBA00022574"/>
    </source>
</evidence>
<dbReference type="SUPFAM" id="SSF82171">
    <property type="entry name" value="DPP6 N-terminal domain-like"/>
    <property type="match status" value="1"/>
</dbReference>
<dbReference type="OMA" id="MQARWPA"/>
<keyword evidence="7 8" id="KW-0648">Protein biosynthesis</keyword>
<sequence length="510" mass="57453">MSAFLYRSPESLVVKEFSADKDSTKQLFKVDGKIRLSCYSTDGSLLAYSTSDLIKVLDAENFNIILSFPGDVQDFELSPNGNFLSIYEKFNQETKNVKIIHVRSGEIIYSWQQKNMKSWKVQWTRDEAYFGRLVTNEIHFFQPQGQAQVQCSLKIKIEGLAAYSFSPSCNPYMVATFLPEIKGSPAMIRLYQLPNFSVPIAQKSFFKADRIDFHWSANGVSLLALTHTEVDQTGKSYYGETNLYILSSRGGFDARIGLDKEGPIYDVSWSPNAKDFVVVYGYMPAKAVMFDNKCRKVFDFGASHRNTAIFNPQGNLLCLGGFGNLAGDLDIWNLEKLEKVTSTNANNATEITWSLDGSVLLAATLAPRLRVDNGFKFIDYSGAVLIHEQFKEVNQVKWRPSKDLVSFREIQLIRKPAASNNKPASTGYVPPHLRNKNGNQAKNATKNAQSNGTPLSETEKKMKSLMKKISQIEELKKQRDSGTKLQLNQLAKIDTEKSLLKELEELKLNK</sequence>
<evidence type="ECO:0000259" key="10">
    <source>
        <dbReference type="Pfam" id="PF08662"/>
    </source>
</evidence>